<feature type="compositionally biased region" description="Acidic residues" evidence="1">
    <location>
        <begin position="77"/>
        <end position="110"/>
    </location>
</feature>
<protein>
    <submittedName>
        <fullName evidence="2">Uncharacterized protein</fullName>
    </submittedName>
</protein>
<reference evidence="2 3" key="1">
    <citation type="submission" date="2020-01" db="EMBL/GenBank/DDBJ databases">
        <authorList>
            <consortium name="DOE Joint Genome Institute"/>
            <person name="Haridas S."/>
            <person name="Albert R."/>
            <person name="Binder M."/>
            <person name="Bloem J."/>
            <person name="Labutti K."/>
            <person name="Salamov A."/>
            <person name="Andreopoulos B."/>
            <person name="Baker S.E."/>
            <person name="Barry K."/>
            <person name="Bills G."/>
            <person name="Bluhm B.H."/>
            <person name="Cannon C."/>
            <person name="Castanera R."/>
            <person name="Culley D.E."/>
            <person name="Daum C."/>
            <person name="Ezra D."/>
            <person name="Gonzalez J.B."/>
            <person name="Henrissat B."/>
            <person name="Kuo A."/>
            <person name="Liang C."/>
            <person name="Lipzen A."/>
            <person name="Lutzoni F."/>
            <person name="Magnuson J."/>
            <person name="Mondo S."/>
            <person name="Nolan M."/>
            <person name="Ohm R."/>
            <person name="Pangilinan J."/>
            <person name="Park H.-J.H."/>
            <person name="Ramirez L."/>
            <person name="Alfaro M."/>
            <person name="Sun H."/>
            <person name="Tritt A."/>
            <person name="Yoshinaga Y."/>
            <person name="Zwiers L.-H.L."/>
            <person name="Turgeon B.G."/>
            <person name="Goodwin S.B."/>
            <person name="Spatafora J.W."/>
            <person name="Crous P.W."/>
            <person name="Grigoriev I.V."/>
        </authorList>
    </citation>
    <scope>NUCLEOTIDE SEQUENCE [LARGE SCALE GENOMIC DNA]</scope>
    <source>
        <strain evidence="2 3">CBS 611.86</strain>
    </source>
</reference>
<dbReference type="AlphaFoldDB" id="A0A7C8M4D9"/>
<feature type="region of interest" description="Disordered" evidence="1">
    <location>
        <begin position="1"/>
        <end position="116"/>
    </location>
</feature>
<evidence type="ECO:0000313" key="2">
    <source>
        <dbReference type="EMBL" id="KAF2868158.1"/>
    </source>
</evidence>
<evidence type="ECO:0000313" key="3">
    <source>
        <dbReference type="Proteomes" id="UP000481861"/>
    </source>
</evidence>
<accession>A0A7C8M4D9</accession>
<gene>
    <name evidence="2" type="ORF">BDV95DRAFT_610128</name>
</gene>
<dbReference type="EMBL" id="JAADJZ010000020">
    <property type="protein sequence ID" value="KAF2868158.1"/>
    <property type="molecule type" value="Genomic_DNA"/>
</dbReference>
<keyword evidence="3" id="KW-1185">Reference proteome</keyword>
<sequence length="254" mass="28591">MAATRPVKLRSASKAKQNDPKPPKPHDQVLAEMWADIKPTYDLGNDSKRARSLSTASTPYDDFVPNGKRQRRLPSTLDDDEMEEQEEDEEEEEEGEDDAESSSDDDDEESVGSKVDSFPSVRWLEQMASYIELQGARIGQCDAMLIRRANIRHFWEGMARGPRVTSDLGYELFDRYGRVAIEHKTHTYKKGSGIWGSEFDTGDLLLITEISIEKAYRRQGLGTSIVHALLEKSRGTSSPSQLQANGVVRSMTYV</sequence>
<feature type="compositionally biased region" description="Basic and acidic residues" evidence="1">
    <location>
        <begin position="16"/>
        <end position="29"/>
    </location>
</feature>
<dbReference type="Proteomes" id="UP000481861">
    <property type="component" value="Unassembled WGS sequence"/>
</dbReference>
<name>A0A7C8M4D9_9PLEO</name>
<evidence type="ECO:0000256" key="1">
    <source>
        <dbReference type="SAM" id="MobiDB-lite"/>
    </source>
</evidence>
<proteinExistence type="predicted"/>
<organism evidence="2 3">
    <name type="scientific">Massariosphaeria phaeospora</name>
    <dbReference type="NCBI Taxonomy" id="100035"/>
    <lineage>
        <taxon>Eukaryota</taxon>
        <taxon>Fungi</taxon>
        <taxon>Dikarya</taxon>
        <taxon>Ascomycota</taxon>
        <taxon>Pezizomycotina</taxon>
        <taxon>Dothideomycetes</taxon>
        <taxon>Pleosporomycetidae</taxon>
        <taxon>Pleosporales</taxon>
        <taxon>Pleosporales incertae sedis</taxon>
        <taxon>Massariosphaeria</taxon>
    </lineage>
</organism>
<dbReference type="OrthoDB" id="3919855at2759"/>
<comment type="caution">
    <text evidence="2">The sequence shown here is derived from an EMBL/GenBank/DDBJ whole genome shotgun (WGS) entry which is preliminary data.</text>
</comment>
<dbReference type="CDD" id="cd04301">
    <property type="entry name" value="NAT_SF"/>
    <property type="match status" value="1"/>
</dbReference>